<dbReference type="InterPro" id="IPR055344">
    <property type="entry name" value="SecD_SecF_C_bact"/>
</dbReference>
<dbReference type="InterPro" id="IPR048631">
    <property type="entry name" value="SecD_1st"/>
</dbReference>
<keyword evidence="5 9" id="KW-0653">Protein transport</keyword>
<accession>A0A926I8Y0</accession>
<dbReference type="Pfam" id="PF22599">
    <property type="entry name" value="SecDF_P1_head"/>
    <property type="match status" value="1"/>
</dbReference>
<evidence type="ECO:0000313" key="13">
    <source>
        <dbReference type="EMBL" id="MBC8579170.1"/>
    </source>
</evidence>
<dbReference type="InterPro" id="IPR022813">
    <property type="entry name" value="SecD/SecF_arch_bac"/>
</dbReference>
<dbReference type="Gene3D" id="1.20.1640.10">
    <property type="entry name" value="Multidrug efflux transporter AcrB transmembrane domain"/>
    <property type="match status" value="1"/>
</dbReference>
<dbReference type="PRINTS" id="PR00702">
    <property type="entry name" value="ACRIFLAVINRP"/>
</dbReference>
<name>A0A926I8Y0_9FIRM</name>
<dbReference type="GO" id="GO:0006605">
    <property type="term" value="P:protein targeting"/>
    <property type="evidence" value="ECO:0007669"/>
    <property type="project" value="UniProtKB-UniRule"/>
</dbReference>
<evidence type="ECO:0000259" key="10">
    <source>
        <dbReference type="Pfam" id="PF02355"/>
    </source>
</evidence>
<keyword evidence="14" id="KW-1185">Reference proteome</keyword>
<dbReference type="SUPFAM" id="SSF82866">
    <property type="entry name" value="Multidrug efflux transporter AcrB transmembrane domain"/>
    <property type="match status" value="1"/>
</dbReference>
<keyword evidence="2 9" id="KW-0813">Transport</keyword>
<feature type="transmembrane region" description="Helical" evidence="9">
    <location>
        <begin position="251"/>
        <end position="271"/>
    </location>
</feature>
<evidence type="ECO:0000256" key="6">
    <source>
        <dbReference type="ARBA" id="ARBA00022989"/>
    </source>
</evidence>
<dbReference type="GO" id="GO:0065002">
    <property type="term" value="P:intracellular protein transmembrane transport"/>
    <property type="evidence" value="ECO:0007669"/>
    <property type="project" value="UniProtKB-UniRule"/>
</dbReference>
<feature type="domain" description="SecDF P1 head subdomain" evidence="12">
    <location>
        <begin position="129"/>
        <end position="227"/>
    </location>
</feature>
<feature type="domain" description="Protein export membrane protein SecD/SecF C-terminal" evidence="10">
    <location>
        <begin position="230"/>
        <end position="399"/>
    </location>
</feature>
<comment type="function">
    <text evidence="9">Part of the Sec protein translocase complex. Interacts with the SecYEG preprotein conducting channel. SecDF uses the proton motive force (PMF) to complete protein translocation after the ATP-dependent function of SecA.</text>
</comment>
<dbReference type="HAMAP" id="MF_01463_B">
    <property type="entry name" value="SecD_B"/>
    <property type="match status" value="1"/>
</dbReference>
<feature type="transmembrane region" description="Helical" evidence="9">
    <location>
        <begin position="345"/>
        <end position="366"/>
    </location>
</feature>
<keyword evidence="6 9" id="KW-1133">Transmembrane helix</keyword>
<gene>
    <name evidence="9 13" type="primary">secD</name>
    <name evidence="13" type="ORF">H8718_06420</name>
</gene>
<evidence type="ECO:0000256" key="5">
    <source>
        <dbReference type="ARBA" id="ARBA00022927"/>
    </source>
</evidence>
<dbReference type="Proteomes" id="UP000655830">
    <property type="component" value="Unassembled WGS sequence"/>
</dbReference>
<feature type="transmembrane region" description="Helical" evidence="9">
    <location>
        <begin position="378"/>
        <end position="397"/>
    </location>
</feature>
<comment type="similarity">
    <text evidence="9">Belongs to the SecD/SecF family. SecD subfamily.</text>
</comment>
<protein>
    <recommendedName>
        <fullName evidence="9">Protein translocase subunit SecD</fullName>
    </recommendedName>
</protein>
<dbReference type="InterPro" id="IPR054384">
    <property type="entry name" value="SecDF_P1_head"/>
</dbReference>
<dbReference type="PANTHER" id="PTHR30081">
    <property type="entry name" value="PROTEIN-EXPORT MEMBRANE PROTEIN SEC"/>
    <property type="match status" value="1"/>
</dbReference>
<dbReference type="AlphaFoldDB" id="A0A926I8Y0"/>
<evidence type="ECO:0000256" key="4">
    <source>
        <dbReference type="ARBA" id="ARBA00022692"/>
    </source>
</evidence>
<keyword evidence="3 9" id="KW-1003">Cell membrane</keyword>
<dbReference type="EMBL" id="JACRSY010000008">
    <property type="protein sequence ID" value="MBC8579170.1"/>
    <property type="molecule type" value="Genomic_DNA"/>
</dbReference>
<keyword evidence="8 9" id="KW-0472">Membrane</keyword>
<keyword evidence="7 9" id="KW-0811">Translocation</keyword>
<feature type="transmembrane region" description="Helical" evidence="9">
    <location>
        <begin position="278"/>
        <end position="297"/>
    </location>
</feature>
<feature type="transmembrane region" description="Helical" evidence="9">
    <location>
        <begin position="303"/>
        <end position="324"/>
    </location>
</feature>
<evidence type="ECO:0000256" key="3">
    <source>
        <dbReference type="ARBA" id="ARBA00022475"/>
    </source>
</evidence>
<dbReference type="Pfam" id="PF21760">
    <property type="entry name" value="SecD_1st"/>
    <property type="match status" value="1"/>
</dbReference>
<dbReference type="FunFam" id="1.20.1640.10:FF:000004">
    <property type="entry name" value="Protein translocase subunit SecD"/>
    <property type="match status" value="1"/>
</dbReference>
<feature type="transmembrane region" description="Helical" evidence="9">
    <location>
        <begin position="12"/>
        <end position="32"/>
    </location>
</feature>
<dbReference type="GO" id="GO:0005886">
    <property type="term" value="C:plasma membrane"/>
    <property type="evidence" value="ECO:0007669"/>
    <property type="project" value="UniProtKB-SubCell"/>
</dbReference>
<dbReference type="InterPro" id="IPR048634">
    <property type="entry name" value="SecD_SecF_C"/>
</dbReference>
<evidence type="ECO:0000313" key="14">
    <source>
        <dbReference type="Proteomes" id="UP000655830"/>
    </source>
</evidence>
<keyword evidence="4 9" id="KW-0812">Transmembrane</keyword>
<evidence type="ECO:0000256" key="9">
    <source>
        <dbReference type="HAMAP-Rule" id="MF_01463"/>
    </source>
</evidence>
<evidence type="ECO:0000256" key="8">
    <source>
        <dbReference type="ARBA" id="ARBA00023136"/>
    </source>
</evidence>
<comment type="subcellular location">
    <subcellularLocation>
        <location evidence="1 9">Cell membrane</location>
        <topology evidence="1 9">Multi-pass membrane protein</topology>
    </subcellularLocation>
</comment>
<organism evidence="13 14">
    <name type="scientific">Zhenhengia yiwuensis</name>
    <dbReference type="NCBI Taxonomy" id="2763666"/>
    <lineage>
        <taxon>Bacteria</taxon>
        <taxon>Bacillati</taxon>
        <taxon>Bacillota</taxon>
        <taxon>Clostridia</taxon>
        <taxon>Lachnospirales</taxon>
        <taxon>Lachnospiraceae</taxon>
        <taxon>Zhenhengia</taxon>
    </lineage>
</organism>
<proteinExistence type="inferred from homology"/>
<feature type="domain" description="Protein translocase subunit SecDF P1" evidence="11">
    <location>
        <begin position="69"/>
        <end position="126"/>
    </location>
</feature>
<dbReference type="PANTHER" id="PTHR30081:SF1">
    <property type="entry name" value="PROTEIN TRANSLOCASE SUBUNIT SECD"/>
    <property type="match status" value="1"/>
</dbReference>
<dbReference type="Pfam" id="PF02355">
    <property type="entry name" value="SecD_SecF_C"/>
    <property type="match status" value="1"/>
</dbReference>
<dbReference type="NCBIfam" id="TIGR00916">
    <property type="entry name" value="2A0604s01"/>
    <property type="match status" value="1"/>
</dbReference>
<dbReference type="RefSeq" id="WP_249332324.1">
    <property type="nucleotide sequence ID" value="NZ_JACRSY010000008.1"/>
</dbReference>
<reference evidence="13" key="1">
    <citation type="submission" date="2020-08" db="EMBL/GenBank/DDBJ databases">
        <title>Genome public.</title>
        <authorList>
            <person name="Liu C."/>
            <person name="Sun Q."/>
        </authorList>
    </citation>
    <scope>NUCLEOTIDE SEQUENCE</scope>
    <source>
        <strain evidence="13">NSJ-12</strain>
    </source>
</reference>
<sequence>MKKGNQKPKSIVLFVLMLVVAAGLSYLAYFGVGENNLFGIENIRLGLDLQGGVNIVYEAAIENPTEEDMDAAIQMIRTRLDKEGYTEADAAKEGTNRIRVDIPGVEDAQAAIDSIGAAAMLKFFDQEGNEILTGKNVEKATPVVVPNNLGAQEPAVSIKMDAEGTKIFSEFTKNNIGKPIFIKLDDQVISQASISDHISNGEGMISGSFTTDEAKQLAERIEAGSLPFALNAISSKGVGAKLGMDALDTSIKAGVIGFIFILIFMVALYRFSGMASDIALVIYVALLLIVLSLTSATLTLPGIAGIILSIGMAVDANVIIFTRIKEELAVGRSVRSAIDAGFNKAFSAILDGNVTTLIAAGVLYTLGSGVIKSFATTLAIGIVVSMFTALVVTRILLKLLVEMGIDKPVLYGAKKHTEEGRA</sequence>
<evidence type="ECO:0000256" key="7">
    <source>
        <dbReference type="ARBA" id="ARBA00023010"/>
    </source>
</evidence>
<comment type="caution">
    <text evidence="13">The sequence shown here is derived from an EMBL/GenBank/DDBJ whole genome shotgun (WGS) entry which is preliminary data.</text>
</comment>
<dbReference type="InterPro" id="IPR005791">
    <property type="entry name" value="SecD"/>
</dbReference>
<dbReference type="Gene3D" id="3.30.70.3220">
    <property type="match status" value="1"/>
</dbReference>
<evidence type="ECO:0000259" key="11">
    <source>
        <dbReference type="Pfam" id="PF21760"/>
    </source>
</evidence>
<dbReference type="GO" id="GO:0043952">
    <property type="term" value="P:protein transport by the Sec complex"/>
    <property type="evidence" value="ECO:0007669"/>
    <property type="project" value="UniProtKB-UniRule"/>
</dbReference>
<evidence type="ECO:0000256" key="2">
    <source>
        <dbReference type="ARBA" id="ARBA00022448"/>
    </source>
</evidence>
<dbReference type="InterPro" id="IPR001036">
    <property type="entry name" value="Acrflvin-R"/>
</dbReference>
<comment type="subunit">
    <text evidence="9">Forms a complex with SecF. Part of the essential Sec protein translocation apparatus which comprises SecA, SecYEG and auxiliary proteins SecDF. Other proteins may also be involved.</text>
</comment>
<evidence type="ECO:0000256" key="1">
    <source>
        <dbReference type="ARBA" id="ARBA00004651"/>
    </source>
</evidence>
<evidence type="ECO:0000259" key="12">
    <source>
        <dbReference type="Pfam" id="PF22599"/>
    </source>
</evidence>
<dbReference type="NCBIfam" id="TIGR01129">
    <property type="entry name" value="secD"/>
    <property type="match status" value="1"/>
</dbReference>
<dbReference type="GO" id="GO:0015450">
    <property type="term" value="F:protein-transporting ATPase activity"/>
    <property type="evidence" value="ECO:0007669"/>
    <property type="project" value="InterPro"/>
</dbReference>